<name>A0A2P2QAB8_RHIMU</name>
<reference evidence="1" key="1">
    <citation type="submission" date="2018-02" db="EMBL/GenBank/DDBJ databases">
        <title>Rhizophora mucronata_Transcriptome.</title>
        <authorList>
            <person name="Meera S.P."/>
            <person name="Sreeshan A."/>
            <person name="Augustine A."/>
        </authorList>
    </citation>
    <scope>NUCLEOTIDE SEQUENCE</scope>
    <source>
        <tissue evidence="1">Leaf</tissue>
    </source>
</reference>
<dbReference type="AlphaFoldDB" id="A0A2P2QAB8"/>
<evidence type="ECO:0000313" key="1">
    <source>
        <dbReference type="EMBL" id="MBX63839.1"/>
    </source>
</evidence>
<proteinExistence type="predicted"/>
<organism evidence="1">
    <name type="scientific">Rhizophora mucronata</name>
    <name type="common">Asiatic mangrove</name>
    <dbReference type="NCBI Taxonomy" id="61149"/>
    <lineage>
        <taxon>Eukaryota</taxon>
        <taxon>Viridiplantae</taxon>
        <taxon>Streptophyta</taxon>
        <taxon>Embryophyta</taxon>
        <taxon>Tracheophyta</taxon>
        <taxon>Spermatophyta</taxon>
        <taxon>Magnoliopsida</taxon>
        <taxon>eudicotyledons</taxon>
        <taxon>Gunneridae</taxon>
        <taxon>Pentapetalae</taxon>
        <taxon>rosids</taxon>
        <taxon>fabids</taxon>
        <taxon>Malpighiales</taxon>
        <taxon>Rhizophoraceae</taxon>
        <taxon>Rhizophora</taxon>
    </lineage>
</organism>
<accession>A0A2P2QAB8</accession>
<protein>
    <submittedName>
        <fullName evidence="1">Uncharacterized protein</fullName>
    </submittedName>
</protein>
<sequence length="16" mass="1772">MVTPIKHVQLIVGSHL</sequence>
<dbReference type="EMBL" id="GGEC01083355">
    <property type="protein sequence ID" value="MBX63839.1"/>
    <property type="molecule type" value="Transcribed_RNA"/>
</dbReference>